<dbReference type="Proteomes" id="UP000011535">
    <property type="component" value="Unassembled WGS sequence"/>
</dbReference>
<dbReference type="Pfam" id="PF03235">
    <property type="entry name" value="GmrSD_N"/>
    <property type="match status" value="1"/>
</dbReference>
<name>M0H313_HALL2</name>
<dbReference type="PANTHER" id="PTHR35149">
    <property type="entry name" value="SLL5132 PROTEIN"/>
    <property type="match status" value="1"/>
</dbReference>
<dbReference type="PANTHER" id="PTHR35149:SF2">
    <property type="entry name" value="DUF262 DOMAIN-CONTAINING PROTEIN"/>
    <property type="match status" value="1"/>
</dbReference>
<accession>M0H313</accession>
<dbReference type="EMBL" id="AOLH01000004">
    <property type="protein sequence ID" value="ELZ77479.1"/>
    <property type="molecule type" value="Genomic_DNA"/>
</dbReference>
<dbReference type="InterPro" id="IPR004919">
    <property type="entry name" value="GmrSD_N"/>
</dbReference>
<evidence type="ECO:0008006" key="5">
    <source>
        <dbReference type="Google" id="ProtNLM"/>
    </source>
</evidence>
<evidence type="ECO:0000259" key="1">
    <source>
        <dbReference type="Pfam" id="PF03235"/>
    </source>
</evidence>
<evidence type="ECO:0000313" key="3">
    <source>
        <dbReference type="EMBL" id="ELZ77479.1"/>
    </source>
</evidence>
<protein>
    <recommendedName>
        <fullName evidence="5">DUF262 domain-containing protein</fullName>
    </recommendedName>
</protein>
<comment type="caution">
    <text evidence="3">The sequence shown here is derived from an EMBL/GenBank/DDBJ whole genome shotgun (WGS) entry which is preliminary data.</text>
</comment>
<dbReference type="AlphaFoldDB" id="M0H313"/>
<feature type="domain" description="GmrSD restriction endonucleases C-terminal" evidence="2">
    <location>
        <begin position="439"/>
        <end position="587"/>
    </location>
</feature>
<gene>
    <name evidence="3" type="ORF">C456_03041</name>
</gene>
<evidence type="ECO:0000313" key="4">
    <source>
        <dbReference type="Proteomes" id="UP000011535"/>
    </source>
</evidence>
<feature type="domain" description="GmrSD restriction endonucleases N-terminal" evidence="1">
    <location>
        <begin position="2"/>
        <end position="230"/>
    </location>
</feature>
<reference evidence="3 4" key="1">
    <citation type="journal article" date="2014" name="PLoS Genet.">
        <title>Phylogenetically driven sequencing of extremely halophilic archaea reveals strategies for static and dynamic osmo-response.</title>
        <authorList>
            <person name="Becker E.A."/>
            <person name="Seitzer P.M."/>
            <person name="Tritt A."/>
            <person name="Larsen D."/>
            <person name="Krusor M."/>
            <person name="Yao A.I."/>
            <person name="Wu D."/>
            <person name="Madern D."/>
            <person name="Eisen J.A."/>
            <person name="Darling A.E."/>
            <person name="Facciotti M.T."/>
        </authorList>
    </citation>
    <scope>NUCLEOTIDE SEQUENCE [LARGE SCALE GENOMIC DNA]</scope>
    <source>
        <strain evidence="4">DSM 14919 / CCM 7023 / CIP 107410 / JCM 9276 / NCIMB 13854 / Aa 2.2</strain>
    </source>
</reference>
<sequence length="694" mass="80527">MFHVPEYQRYYSWTKPEWDDLWTDLYTLPTGKQHYFGTIIIQKTDKTESGGSTSGYGSSREKPINLLIDGQQRLTSLALLVRSMTECLEKLAPETDHEAEILDDVEEMRETLLLEDNIYQLQLLDEEDNKYLEWLLTGHDVRDPERPSQRKMIEAKEYFDEQLDDLTASPDVDPLDVATELKQLWETILELELMVYVVDAANPEKATLIFDSVNDRGRSLSTFDKTKSFLMRMAYLAADDESEAQAIIHRIRQSFGEMYNDHQTMLESPYVTDISDDAVQRYHFISYFDWSNSDEYSDPAFLSELKKEVRTLRQEDPQACLEYIRDYTNSLERGFSALAKILGQTGDDEISDLVHRIHRLRHATKFYPLLLKAWPSLDDDGRRDLLNAIETYIFRVYSIGNHRSHTGESSLYVRTRDISKDSPADVWVSKVVSLMNRYEDDTQFRRSLSASNLYSKASSQDLRYLFYFYNKHRADKEGERGGPTLVEAMSNEYTVEHIWPQSPEEIPIEDAGEYPSPDARYEANVHRLGNLTLASRSWNSKWGNAEFETKCDKGYVESKLWVQWDIQNEYDKWSVENIEDRENTLIEFVFEKWATPETRLGDIDEPLDAIDRLTVEELYVLRALRQNTGGAVRRVIHGDVSELPDSPFNEPNANGKERNEVGSILSRLQNVGLAERNKHTWYPTDEALAVEQLA</sequence>
<dbReference type="Pfam" id="PF07510">
    <property type="entry name" value="GmrSD_C"/>
    <property type="match status" value="1"/>
</dbReference>
<dbReference type="InterPro" id="IPR011089">
    <property type="entry name" value="GmrSD_C"/>
</dbReference>
<proteinExistence type="predicted"/>
<evidence type="ECO:0000259" key="2">
    <source>
        <dbReference type="Pfam" id="PF07510"/>
    </source>
</evidence>
<organism evidence="3 4">
    <name type="scientific">Haloferax lucentense (strain DSM 14919 / JCM 9276 / NCIMB 13854 / Aa 2.2)</name>
    <name type="common">Haloferax alicantei</name>
    <dbReference type="NCBI Taxonomy" id="1230452"/>
    <lineage>
        <taxon>Archaea</taxon>
        <taxon>Methanobacteriati</taxon>
        <taxon>Methanobacteriota</taxon>
        <taxon>Stenosarchaea group</taxon>
        <taxon>Halobacteria</taxon>
        <taxon>Halobacteriales</taxon>
        <taxon>Haloferacaceae</taxon>
        <taxon>Haloferax</taxon>
    </lineage>
</organism>
<dbReference type="PATRIC" id="fig|1230452.3.peg.586"/>